<feature type="compositionally biased region" description="Basic and acidic residues" evidence="2">
    <location>
        <begin position="699"/>
        <end position="712"/>
    </location>
</feature>
<proteinExistence type="predicted"/>
<comment type="caution">
    <text evidence="3">The sequence shown here is derived from an EMBL/GenBank/DDBJ whole genome shotgun (WGS) entry which is preliminary data.</text>
</comment>
<reference evidence="3 4" key="1">
    <citation type="journal article" date="2017" name="Mol. Biol. Evol.">
        <title>The 4-celled Tetrabaena socialis nuclear genome reveals the essential components for genetic control of cell number at the origin of multicellularity in the volvocine lineage.</title>
        <authorList>
            <person name="Featherston J."/>
            <person name="Arakaki Y."/>
            <person name="Hanschen E.R."/>
            <person name="Ferris P.J."/>
            <person name="Michod R.E."/>
            <person name="Olson B.J.S.C."/>
            <person name="Nozaki H."/>
            <person name="Durand P.M."/>
        </authorList>
    </citation>
    <scope>NUCLEOTIDE SEQUENCE [LARGE SCALE GENOMIC DNA]</scope>
    <source>
        <strain evidence="3 4">NIES-571</strain>
    </source>
</reference>
<feature type="compositionally biased region" description="Low complexity" evidence="2">
    <location>
        <begin position="628"/>
        <end position="640"/>
    </location>
</feature>
<accession>A0A2J7ZXH2</accession>
<protein>
    <submittedName>
        <fullName evidence="3">Uncharacterized protein</fullName>
    </submittedName>
</protein>
<keyword evidence="1" id="KW-0175">Coiled coil</keyword>
<dbReference type="EMBL" id="PGGS01000347">
    <property type="protein sequence ID" value="PNH04956.1"/>
    <property type="molecule type" value="Genomic_DNA"/>
</dbReference>
<name>A0A2J7ZXH2_9CHLO</name>
<feature type="coiled-coil region" evidence="1">
    <location>
        <begin position="491"/>
        <end position="525"/>
    </location>
</feature>
<feature type="region of interest" description="Disordered" evidence="2">
    <location>
        <begin position="51"/>
        <end position="209"/>
    </location>
</feature>
<dbReference type="OrthoDB" id="546307at2759"/>
<gene>
    <name evidence="3" type="ORF">TSOC_008838</name>
</gene>
<sequence>MNGAAQTSPALNVGGSLAAAHVEESALGWGSGDPVRAHALDAAALRVAGVSAPHVHEQRSEDRRGHLDGARSPGPPKGTLAHPAAAELPLRPRPSPDDGDPPIASTSAPDKPAASPGPHSHLHRPGGRGAPAGRGGDRSGSAGADTPSMHSSSTVSPPRPGLAPAASGRNAGLDGRGAGGSSGTRSRRPVAHIPAELPRPPRPRLLPPPAPLTWPDYPYTRRPAASAASPHDEAALKLEALFQCVLHYPRVPPKLLRFLQRAAPGAVADALPHVTATVERLAAVCGREVAVYLIRRRPWVVLVGADWIVPRIEAVRQLLALPPGAMLDMLRKNPNLLRMERATLRARYEALADATDFDPEQLSPSRASPGLPRVAAPAGPPASLPGPCASRQVRALVVKYPLILNFQPDSVASAAAALRRLCRARPSWAAHHDILSPSQFAFFMRDRVHTLLRLEYLLITGAGGSWTVRDIIKASNNMFKKVYSGFRSWSTERLRRLRERMRRVRETAEAEGRLEREAIEEAEAAAGAEYGREEAQRFSRQYGERRQLELADAERRAEQRKVALELKQQQQQQLEAQQDPGESGSKAEEEEQAAAHPKRRPGRREEQRARDAAEAAAGAEGGRGSAAGGAAASASSGAARTEVPAGGSAQRAAELAATGGSRRRTSGPPSISREPVDGDPLSALSPGRVWQRPGGKVRQLQDAEDGRADPHGRGRRATQQQQQGQAHPGSEPVPEQPQQQQQRQQWGEQGGLLEALHETRCYKFGAVARSVLESV</sequence>
<evidence type="ECO:0000313" key="4">
    <source>
        <dbReference type="Proteomes" id="UP000236333"/>
    </source>
</evidence>
<feature type="compositionally biased region" description="Low complexity" evidence="2">
    <location>
        <begin position="717"/>
        <end position="747"/>
    </location>
</feature>
<feature type="compositionally biased region" description="Basic and acidic residues" evidence="2">
    <location>
        <begin position="603"/>
        <end position="613"/>
    </location>
</feature>
<evidence type="ECO:0000256" key="1">
    <source>
        <dbReference type="SAM" id="Coils"/>
    </source>
</evidence>
<feature type="compositionally biased region" description="Pro residues" evidence="2">
    <location>
        <begin position="197"/>
        <end position="209"/>
    </location>
</feature>
<dbReference type="Gene3D" id="1.25.70.10">
    <property type="entry name" value="Transcription termination factor 3, mitochondrial"/>
    <property type="match status" value="1"/>
</dbReference>
<feature type="compositionally biased region" description="Low complexity" evidence="2">
    <location>
        <begin position="566"/>
        <end position="578"/>
    </location>
</feature>
<feature type="region of interest" description="Disordered" evidence="2">
    <location>
        <begin position="358"/>
        <end position="379"/>
    </location>
</feature>
<keyword evidence="4" id="KW-1185">Reference proteome</keyword>
<organism evidence="3 4">
    <name type="scientific">Tetrabaena socialis</name>
    <dbReference type="NCBI Taxonomy" id="47790"/>
    <lineage>
        <taxon>Eukaryota</taxon>
        <taxon>Viridiplantae</taxon>
        <taxon>Chlorophyta</taxon>
        <taxon>core chlorophytes</taxon>
        <taxon>Chlorophyceae</taxon>
        <taxon>CS clade</taxon>
        <taxon>Chlamydomonadales</taxon>
        <taxon>Tetrabaenaceae</taxon>
        <taxon>Tetrabaena</taxon>
    </lineage>
</organism>
<evidence type="ECO:0000313" key="3">
    <source>
        <dbReference type="EMBL" id="PNH04956.1"/>
    </source>
</evidence>
<dbReference type="InterPro" id="IPR038538">
    <property type="entry name" value="MTERF_sf"/>
</dbReference>
<feature type="compositionally biased region" description="Basic and acidic residues" evidence="2">
    <location>
        <begin position="54"/>
        <end position="69"/>
    </location>
</feature>
<feature type="region of interest" description="Disordered" evidence="2">
    <location>
        <begin position="566"/>
        <end position="751"/>
    </location>
</feature>
<evidence type="ECO:0000256" key="2">
    <source>
        <dbReference type="SAM" id="MobiDB-lite"/>
    </source>
</evidence>
<dbReference type="AlphaFoldDB" id="A0A2J7ZXH2"/>
<dbReference type="Proteomes" id="UP000236333">
    <property type="component" value="Unassembled WGS sequence"/>
</dbReference>
<feature type="compositionally biased region" description="Low complexity" evidence="2">
    <location>
        <begin position="80"/>
        <end position="89"/>
    </location>
</feature>